<organism evidence="14 15">
    <name type="scientific">Oryza rufipogon</name>
    <name type="common">Brownbeard rice</name>
    <name type="synonym">Asian wild rice</name>
    <dbReference type="NCBI Taxonomy" id="4529"/>
    <lineage>
        <taxon>Eukaryota</taxon>
        <taxon>Viridiplantae</taxon>
        <taxon>Streptophyta</taxon>
        <taxon>Embryophyta</taxon>
        <taxon>Tracheophyta</taxon>
        <taxon>Spermatophyta</taxon>
        <taxon>Magnoliopsida</taxon>
        <taxon>Liliopsida</taxon>
        <taxon>Poales</taxon>
        <taxon>Poaceae</taxon>
        <taxon>BOP clade</taxon>
        <taxon>Oryzoideae</taxon>
        <taxon>Oryzeae</taxon>
        <taxon>Oryzinae</taxon>
        <taxon>Oryza</taxon>
    </lineage>
</organism>
<dbReference type="OMA" id="ITIHTVI"/>
<keyword evidence="10" id="KW-0325">Glycoprotein</keyword>
<dbReference type="PANTHER" id="PTHR32285">
    <property type="entry name" value="PROTEIN TRICHOME BIREFRINGENCE-LIKE 9-RELATED"/>
    <property type="match status" value="1"/>
</dbReference>
<dbReference type="eggNOG" id="ENOG502QRJ5">
    <property type="taxonomic scope" value="Eukaryota"/>
</dbReference>
<dbReference type="InterPro" id="IPR029962">
    <property type="entry name" value="TBL"/>
</dbReference>
<sequence length="542" mass="60961">MVAHGERAVMAVGRVAVSDESRLNRGGPGGDLHRSGGEGILHDSPSRRLLPKENVDHAVVQALSIGATIICLTLHVQRRKKVVQEHKKGMRLGSINGLRCKQLKLVILAFFMMFLLWKWERGTYYTTEILRPDSLILAHPANSKFVDQHTSSEEDFPNADTLTQSVVKVEQQVSDAPPPMSIASDSADVADEREPPPSGKKDCNYGNGKWVSDNNRPLYSGFGCKQWLSESWACRLTQRTDFAYEKFRWQPEGCEMPEFEASQFLTRMQDKTIAYVGDSLGRQMFQSMMCMVTGGKERLDVEDVGAEYGFFLAPGAKRPDGWAYRFPRTNTTILYHWSSTLCDLEPLDPSDPATSYAMHLDRPPAFLKNNLHRLHVLVLNTGHHWNRGKLRANKWEMYLGGAPNTNRNTAVIWKAKNITIHTVIKWLDTQLPHHPQLKVFYRSISPRHFFNGDWNTGGRCDNTSPLAKGSGISQNHSDDADAEGAVMGTRVKLLDITALSRLRDEGHISRYSIKATQGVQDCLHWCLPGLPDTWNEILAAQL</sequence>
<feature type="domain" description="Trichome birefringence-like C-terminal" evidence="12">
    <location>
        <begin position="256"/>
        <end position="540"/>
    </location>
</feature>
<evidence type="ECO:0000259" key="12">
    <source>
        <dbReference type="Pfam" id="PF13839"/>
    </source>
</evidence>
<keyword evidence="5" id="KW-0735">Signal-anchor</keyword>
<dbReference type="HOGENOM" id="CLU_020953_8_2_1"/>
<reference evidence="15" key="1">
    <citation type="submission" date="2013-06" db="EMBL/GenBank/DDBJ databases">
        <authorList>
            <person name="Zhao Q."/>
        </authorList>
    </citation>
    <scope>NUCLEOTIDE SEQUENCE</scope>
    <source>
        <strain evidence="15">cv. W1943</strain>
    </source>
</reference>
<protein>
    <submittedName>
        <fullName evidence="14">Uncharacterized protein</fullName>
    </submittedName>
</protein>
<keyword evidence="15" id="KW-1185">Reference proteome</keyword>
<reference evidence="14" key="2">
    <citation type="submission" date="2015-06" db="UniProtKB">
        <authorList>
            <consortium name="EnsemblPlants"/>
        </authorList>
    </citation>
    <scope>IDENTIFICATION</scope>
</reference>
<evidence type="ECO:0000256" key="2">
    <source>
        <dbReference type="ARBA" id="ARBA00007727"/>
    </source>
</evidence>
<evidence type="ECO:0000256" key="8">
    <source>
        <dbReference type="ARBA" id="ARBA00023136"/>
    </source>
</evidence>
<evidence type="ECO:0000313" key="15">
    <source>
        <dbReference type="Proteomes" id="UP000008022"/>
    </source>
</evidence>
<dbReference type="Proteomes" id="UP000008022">
    <property type="component" value="Unassembled WGS sequence"/>
</dbReference>
<evidence type="ECO:0000259" key="13">
    <source>
        <dbReference type="Pfam" id="PF14416"/>
    </source>
</evidence>
<dbReference type="AlphaFoldDB" id="A0A0E0R688"/>
<evidence type="ECO:0000256" key="6">
    <source>
        <dbReference type="ARBA" id="ARBA00022989"/>
    </source>
</evidence>
<feature type="domain" description="Trichome birefringence-like N-terminal" evidence="13">
    <location>
        <begin position="202"/>
        <end position="255"/>
    </location>
</feature>
<evidence type="ECO:0000256" key="11">
    <source>
        <dbReference type="SAM" id="MobiDB-lite"/>
    </source>
</evidence>
<comment type="subcellular location">
    <subcellularLocation>
        <location evidence="1">Golgi apparatus membrane</location>
        <topology evidence="1">Single-pass type II membrane protein</topology>
    </subcellularLocation>
</comment>
<name>A0A0E0R688_ORYRU</name>
<evidence type="ECO:0000313" key="14">
    <source>
        <dbReference type="EnsemblPlants" id="ORUFI11G08210.1"/>
    </source>
</evidence>
<dbReference type="Gramene" id="ORUFI11G08210.1">
    <property type="protein sequence ID" value="ORUFI11G08210.1"/>
    <property type="gene ID" value="ORUFI11G08210"/>
</dbReference>
<keyword evidence="6" id="KW-1133">Transmembrane helix</keyword>
<dbReference type="Pfam" id="PF13839">
    <property type="entry name" value="PC-Esterase"/>
    <property type="match status" value="1"/>
</dbReference>
<dbReference type="InterPro" id="IPR025846">
    <property type="entry name" value="TBL_N"/>
</dbReference>
<dbReference type="GO" id="GO:1990538">
    <property type="term" value="F:xylan O-acetyltransferase activity"/>
    <property type="evidence" value="ECO:0007669"/>
    <property type="project" value="UniProtKB-ARBA"/>
</dbReference>
<keyword evidence="9" id="KW-1015">Disulfide bond</keyword>
<dbReference type="Pfam" id="PF14416">
    <property type="entry name" value="PMR5N"/>
    <property type="match status" value="1"/>
</dbReference>
<dbReference type="PANTHER" id="PTHR32285:SF235">
    <property type="entry name" value="PROTEIN TRICHOME BIREFRINGENCE-LIKE 16"/>
    <property type="match status" value="1"/>
</dbReference>
<keyword evidence="8" id="KW-0472">Membrane</keyword>
<keyword evidence="3" id="KW-0808">Transferase</keyword>
<proteinExistence type="inferred from homology"/>
<evidence type="ECO:0000256" key="3">
    <source>
        <dbReference type="ARBA" id="ARBA00022679"/>
    </source>
</evidence>
<keyword evidence="7" id="KW-0333">Golgi apparatus</keyword>
<dbReference type="STRING" id="4529.A0A0E0R688"/>
<accession>A0A0E0R688</accession>
<evidence type="ECO:0000256" key="5">
    <source>
        <dbReference type="ARBA" id="ARBA00022968"/>
    </source>
</evidence>
<evidence type="ECO:0000256" key="7">
    <source>
        <dbReference type="ARBA" id="ARBA00023034"/>
    </source>
</evidence>
<feature type="compositionally biased region" description="Basic and acidic residues" evidence="11">
    <location>
        <begin position="190"/>
        <end position="203"/>
    </location>
</feature>
<feature type="region of interest" description="Disordered" evidence="11">
    <location>
        <begin position="173"/>
        <end position="206"/>
    </location>
</feature>
<evidence type="ECO:0000256" key="1">
    <source>
        <dbReference type="ARBA" id="ARBA00004323"/>
    </source>
</evidence>
<dbReference type="InterPro" id="IPR026057">
    <property type="entry name" value="TBL_C"/>
</dbReference>
<dbReference type="GO" id="GO:0000139">
    <property type="term" value="C:Golgi membrane"/>
    <property type="evidence" value="ECO:0007669"/>
    <property type="project" value="UniProtKB-SubCell"/>
</dbReference>
<dbReference type="EnsemblPlants" id="ORUFI11G08210.1">
    <property type="protein sequence ID" value="ORUFI11G08210.1"/>
    <property type="gene ID" value="ORUFI11G08210"/>
</dbReference>
<evidence type="ECO:0000256" key="4">
    <source>
        <dbReference type="ARBA" id="ARBA00022692"/>
    </source>
</evidence>
<evidence type="ECO:0000256" key="9">
    <source>
        <dbReference type="ARBA" id="ARBA00023157"/>
    </source>
</evidence>
<comment type="similarity">
    <text evidence="2">Belongs to the PC-esterase family. TBL subfamily.</text>
</comment>
<keyword evidence="4" id="KW-0812">Transmembrane</keyword>
<evidence type="ECO:0000256" key="10">
    <source>
        <dbReference type="ARBA" id="ARBA00023180"/>
    </source>
</evidence>